<feature type="domain" description="HMG box" evidence="3">
    <location>
        <begin position="122"/>
        <end position="179"/>
    </location>
</feature>
<dbReference type="GO" id="GO:0005634">
    <property type="term" value="C:nucleus"/>
    <property type="evidence" value="ECO:0007669"/>
    <property type="project" value="UniProtKB-UniRule"/>
</dbReference>
<accession>H3CY62</accession>
<evidence type="ECO:0000256" key="1">
    <source>
        <dbReference type="PROSITE-ProRule" id="PRU00267"/>
    </source>
</evidence>
<protein>
    <recommendedName>
        <fullName evidence="3">HMG box domain-containing protein</fullName>
    </recommendedName>
</protein>
<dbReference type="Proteomes" id="UP000007303">
    <property type="component" value="Unassembled WGS sequence"/>
</dbReference>
<dbReference type="PROSITE" id="PS50118">
    <property type="entry name" value="HMG_BOX_2"/>
    <property type="match status" value="1"/>
</dbReference>
<reference evidence="5" key="1">
    <citation type="journal article" date="2004" name="Nature">
        <title>Genome duplication in the teleost fish Tetraodon nigroviridis reveals the early vertebrate proto-karyotype.</title>
        <authorList>
            <person name="Jaillon O."/>
            <person name="Aury J.-M."/>
            <person name="Brunet F."/>
            <person name="Petit J.-L."/>
            <person name="Stange-Thomann N."/>
            <person name="Mauceli E."/>
            <person name="Bouneau L."/>
            <person name="Fischer C."/>
            <person name="Ozouf-Costaz C."/>
            <person name="Bernot A."/>
            <person name="Nicaud S."/>
            <person name="Jaffe D."/>
            <person name="Fisher S."/>
            <person name="Lutfalla G."/>
            <person name="Dossat C."/>
            <person name="Segurens B."/>
            <person name="Dasilva C."/>
            <person name="Salanoubat M."/>
            <person name="Levy M."/>
            <person name="Boudet N."/>
            <person name="Castellano S."/>
            <person name="Anthouard V."/>
            <person name="Jubin C."/>
            <person name="Castelli V."/>
            <person name="Katinka M."/>
            <person name="Vacherie B."/>
            <person name="Biemont C."/>
            <person name="Skalli Z."/>
            <person name="Cattolico L."/>
            <person name="Poulain J."/>
            <person name="De Berardinis V."/>
            <person name="Cruaud C."/>
            <person name="Duprat S."/>
            <person name="Brottier P."/>
            <person name="Coutanceau J.-P."/>
            <person name="Gouzy J."/>
            <person name="Parra G."/>
            <person name="Lardier G."/>
            <person name="Chapple C."/>
            <person name="McKernan K.J."/>
            <person name="McEwan P."/>
            <person name="Bosak S."/>
            <person name="Kellis M."/>
            <person name="Volff J.-N."/>
            <person name="Guigo R."/>
            <person name="Zody M.C."/>
            <person name="Mesirov J."/>
            <person name="Lindblad-Toh K."/>
            <person name="Birren B."/>
            <person name="Nusbaum C."/>
            <person name="Kahn D."/>
            <person name="Robinson-Rechavi M."/>
            <person name="Laudet V."/>
            <person name="Schachter V."/>
            <person name="Quetier F."/>
            <person name="Saurin W."/>
            <person name="Scarpelli C."/>
            <person name="Wincker P."/>
            <person name="Lander E.S."/>
            <person name="Weissenbach J."/>
            <person name="Roest Crollius H."/>
        </authorList>
    </citation>
    <scope>NUCLEOTIDE SEQUENCE [LARGE SCALE GENOMIC DNA]</scope>
</reference>
<keyword evidence="5" id="KW-1185">Reference proteome</keyword>
<feature type="compositionally biased region" description="Basic and acidic residues" evidence="2">
    <location>
        <begin position="235"/>
        <end position="248"/>
    </location>
</feature>
<dbReference type="SMART" id="SM00398">
    <property type="entry name" value="HMG"/>
    <property type="match status" value="1"/>
</dbReference>
<feature type="region of interest" description="Disordered" evidence="2">
    <location>
        <begin position="183"/>
        <end position="258"/>
    </location>
</feature>
<sequence length="258" mass="29464">MDSAELAHATAIPEFDSSDSSRPAFPASFTDPQPAQAHTPPHDDGLHLEATSNTTEHNADEMESSEERQLNAGDHGQYFNLGLRSILHDHTYARLNPVYDDVPGVPEQQSSHTKQVKKTKRTKKSPNAFMVFMKEKRRTVKPAIKRRGIRAVNAHLRSVWQSLTTEEQEKYCKEAEDQQLLDCSTNETDDKMLQKGKKRRLPENKDEGTSSHSMAEESPPSKLMRLTPKYRKQTSKKDATEIHWDMKLRPGKRPNYQE</sequence>
<dbReference type="InParanoid" id="H3CY62"/>
<dbReference type="InterPro" id="IPR036910">
    <property type="entry name" value="HMG_box_dom_sf"/>
</dbReference>
<dbReference type="AlphaFoldDB" id="H3CY62"/>
<feature type="compositionally biased region" description="Basic and acidic residues" evidence="2">
    <location>
        <begin position="57"/>
        <end position="69"/>
    </location>
</feature>
<dbReference type="Gene3D" id="1.10.30.10">
    <property type="entry name" value="High mobility group box domain"/>
    <property type="match status" value="1"/>
</dbReference>
<keyword evidence="1" id="KW-0539">Nucleus</keyword>
<evidence type="ECO:0000313" key="5">
    <source>
        <dbReference type="Proteomes" id="UP000007303"/>
    </source>
</evidence>
<organism evidence="4 5">
    <name type="scientific">Tetraodon nigroviridis</name>
    <name type="common">Spotted green pufferfish</name>
    <name type="synonym">Chelonodon nigroviridis</name>
    <dbReference type="NCBI Taxonomy" id="99883"/>
    <lineage>
        <taxon>Eukaryota</taxon>
        <taxon>Metazoa</taxon>
        <taxon>Chordata</taxon>
        <taxon>Craniata</taxon>
        <taxon>Vertebrata</taxon>
        <taxon>Euteleostomi</taxon>
        <taxon>Actinopterygii</taxon>
        <taxon>Neopterygii</taxon>
        <taxon>Teleostei</taxon>
        <taxon>Neoteleostei</taxon>
        <taxon>Acanthomorphata</taxon>
        <taxon>Eupercaria</taxon>
        <taxon>Tetraodontiformes</taxon>
        <taxon>Tetradontoidea</taxon>
        <taxon>Tetraodontidae</taxon>
        <taxon>Tetraodon</taxon>
    </lineage>
</organism>
<evidence type="ECO:0000259" key="3">
    <source>
        <dbReference type="PROSITE" id="PS50118"/>
    </source>
</evidence>
<feature type="region of interest" description="Disordered" evidence="2">
    <location>
        <begin position="1"/>
        <end position="73"/>
    </location>
</feature>
<proteinExistence type="predicted"/>
<evidence type="ECO:0000313" key="4">
    <source>
        <dbReference type="Ensembl" id="ENSTNIP00000013197.1"/>
    </source>
</evidence>
<keyword evidence="1" id="KW-0238">DNA-binding</keyword>
<name>H3CY62_TETNG</name>
<reference evidence="4" key="2">
    <citation type="submission" date="2025-08" db="UniProtKB">
        <authorList>
            <consortium name="Ensembl"/>
        </authorList>
    </citation>
    <scope>IDENTIFICATION</scope>
</reference>
<dbReference type="HOGENOM" id="CLU_1077552_0_0_1"/>
<reference evidence="4" key="3">
    <citation type="submission" date="2025-09" db="UniProtKB">
        <authorList>
            <consortium name="Ensembl"/>
        </authorList>
    </citation>
    <scope>IDENTIFICATION</scope>
</reference>
<dbReference type="SUPFAM" id="SSF47095">
    <property type="entry name" value="HMG-box"/>
    <property type="match status" value="1"/>
</dbReference>
<dbReference type="InterPro" id="IPR009071">
    <property type="entry name" value="HMG_box_dom"/>
</dbReference>
<feature type="DNA-binding region" description="HMG box" evidence="1">
    <location>
        <begin position="122"/>
        <end position="179"/>
    </location>
</feature>
<evidence type="ECO:0000256" key="2">
    <source>
        <dbReference type="SAM" id="MobiDB-lite"/>
    </source>
</evidence>
<dbReference type="GeneTree" id="ENSGT00990000211273"/>
<dbReference type="Ensembl" id="ENSTNIT00000013389.1">
    <property type="protein sequence ID" value="ENSTNIP00000013197.1"/>
    <property type="gene ID" value="ENSTNIG00000010294.1"/>
</dbReference>
<dbReference type="GO" id="GO:0003677">
    <property type="term" value="F:DNA binding"/>
    <property type="evidence" value="ECO:0007669"/>
    <property type="project" value="UniProtKB-UniRule"/>
</dbReference>
<dbReference type="Pfam" id="PF00505">
    <property type="entry name" value="HMG_box"/>
    <property type="match status" value="1"/>
</dbReference>